<name>U5N973_9BURK</name>
<gene>
    <name evidence="2" type="ORF">Cenrod_0641</name>
</gene>
<reference evidence="2 3" key="1">
    <citation type="journal article" date="2013" name="Genome Biol.">
        <title>Genomic analysis reveals key aspects of prokaryotic symbiosis in the phototrophic consortium "Chlorochromatium aggregatum".</title>
        <authorList>
            <person name="Liu Z."/>
            <person name="Muller J."/>
            <person name="Li T."/>
            <person name="Alvey R.M."/>
            <person name="Vogl K."/>
            <person name="Frigaard N.U."/>
            <person name="Rockwell N.C."/>
            <person name="Boyd E.S."/>
            <person name="Tomsho L.P."/>
            <person name="Schuster S.C."/>
            <person name="Henke P."/>
            <person name="Rohde M."/>
            <person name="Overmann J."/>
            <person name="Bryant D.A."/>
        </authorList>
    </citation>
    <scope>NUCLEOTIDE SEQUENCE [LARGE SCALE GENOMIC DNA]</scope>
    <source>
        <strain evidence="2">CR</strain>
    </source>
</reference>
<evidence type="ECO:0000313" key="2">
    <source>
        <dbReference type="EMBL" id="AGX86749.1"/>
    </source>
</evidence>
<keyword evidence="3" id="KW-1185">Reference proteome</keyword>
<feature type="region of interest" description="Disordered" evidence="1">
    <location>
        <begin position="198"/>
        <end position="255"/>
    </location>
</feature>
<organism evidence="2 3">
    <name type="scientific">Candidatus Symbiobacter mobilis CR</name>
    <dbReference type="NCBI Taxonomy" id="946483"/>
    <lineage>
        <taxon>Bacteria</taxon>
        <taxon>Pseudomonadati</taxon>
        <taxon>Pseudomonadota</taxon>
        <taxon>Betaproteobacteria</taxon>
        <taxon>Burkholderiales</taxon>
        <taxon>Comamonadaceae</taxon>
    </lineage>
</organism>
<dbReference type="HOGENOM" id="CLU_1088564_0_0_4"/>
<evidence type="ECO:0000256" key="1">
    <source>
        <dbReference type="SAM" id="MobiDB-lite"/>
    </source>
</evidence>
<dbReference type="EMBL" id="CP004885">
    <property type="protein sequence ID" value="AGX86749.1"/>
    <property type="molecule type" value="Genomic_DNA"/>
</dbReference>
<dbReference type="Proteomes" id="UP000017184">
    <property type="component" value="Chromosome"/>
</dbReference>
<protein>
    <recommendedName>
        <fullName evidence="4">SprA-related family protein</fullName>
    </recommendedName>
</protein>
<dbReference type="eggNOG" id="COG3064">
    <property type="taxonomic scope" value="Bacteria"/>
</dbReference>
<feature type="compositionally biased region" description="Polar residues" evidence="1">
    <location>
        <begin position="204"/>
        <end position="221"/>
    </location>
</feature>
<accession>U5N973</accession>
<dbReference type="PATRIC" id="fig|946483.4.peg.639"/>
<sequence length="255" mass="26560">MGRWAYAGMRAQQFAQKSAEQPDVSPAFSANPETTTPTPSLSAEASQSAPGQPQKAGQAEQDRGNRQADPKTDKTADKKTDGKAPAQSGAEDPAQLSEADLAQLTKLQSRDTQVRQHEAAHLAAAGGLALSGASFSFQRGPDGAYYAIGGEVSIDVSPGRTPEETADRARRIRTAALAPADPSSTDVAVAAKAQQMELQARAEQASNEGNAGNEGKSSSTKRAVDRAYGVESDHRTGNADEAANVKGTVGQRWVA</sequence>
<dbReference type="Pfam" id="PF12118">
    <property type="entry name" value="SprA-related"/>
    <property type="match status" value="1"/>
</dbReference>
<evidence type="ECO:0008006" key="4">
    <source>
        <dbReference type="Google" id="ProtNLM"/>
    </source>
</evidence>
<feature type="region of interest" description="Disordered" evidence="1">
    <location>
        <begin position="1"/>
        <end position="100"/>
    </location>
</feature>
<dbReference type="KEGG" id="cbx:Cenrod_0641"/>
<feature type="compositionally biased region" description="Polar residues" evidence="1">
    <location>
        <begin position="31"/>
        <end position="51"/>
    </location>
</feature>
<proteinExistence type="predicted"/>
<feature type="compositionally biased region" description="Basic and acidic residues" evidence="1">
    <location>
        <begin position="60"/>
        <end position="82"/>
    </location>
</feature>
<evidence type="ECO:0000313" key="3">
    <source>
        <dbReference type="Proteomes" id="UP000017184"/>
    </source>
</evidence>
<dbReference type="InterPro" id="IPR021973">
    <property type="entry name" value="SprA-related"/>
</dbReference>
<dbReference type="AlphaFoldDB" id="U5N973"/>
<dbReference type="STRING" id="946483.Cenrod_0641"/>